<dbReference type="InterPro" id="IPR026849">
    <property type="entry name" value="ATG2"/>
</dbReference>
<evidence type="ECO:0000256" key="7">
    <source>
        <dbReference type="ARBA" id="ARBA00023006"/>
    </source>
</evidence>
<dbReference type="AlphaFoldDB" id="A0A4Y7KKZ4"/>
<comment type="catalytic activity">
    <reaction evidence="11">
        <text>a 1,2-diacyl-sn-glycero-3-phosphoethanolamine(in) = a 1,2-diacyl-sn-glycero-3-phosphoethanolamine(out)</text>
        <dbReference type="Rhea" id="RHEA:38895"/>
        <dbReference type="ChEBI" id="CHEBI:64612"/>
    </reaction>
</comment>
<keyword evidence="6" id="KW-0256">Endoplasmic reticulum</keyword>
<dbReference type="GO" id="GO:0000422">
    <property type="term" value="P:autophagy of mitochondrion"/>
    <property type="evidence" value="ECO:0007669"/>
    <property type="project" value="TreeGrafter"/>
</dbReference>
<evidence type="ECO:0000256" key="12">
    <source>
        <dbReference type="SAM" id="Phobius"/>
    </source>
</evidence>
<evidence type="ECO:0000256" key="4">
    <source>
        <dbReference type="ARBA" id="ARBA00018070"/>
    </source>
</evidence>
<dbReference type="PANTHER" id="PTHR13190:SF1">
    <property type="entry name" value="AUTOPHAGY-RELATED 2, ISOFORM A"/>
    <property type="match status" value="1"/>
</dbReference>
<keyword evidence="12" id="KW-1133">Transmembrane helix</keyword>
<proteinExistence type="inferred from homology"/>
<dbReference type="GO" id="GO:0061723">
    <property type="term" value="P:glycophagy"/>
    <property type="evidence" value="ECO:0007669"/>
    <property type="project" value="TreeGrafter"/>
</dbReference>
<keyword evidence="8" id="KW-0445">Lipid transport</keyword>
<evidence type="ECO:0000313" key="13">
    <source>
        <dbReference type="EMBL" id="RZC72851.1"/>
    </source>
</evidence>
<keyword evidence="12" id="KW-0812">Transmembrane</keyword>
<dbReference type="GO" id="GO:0034727">
    <property type="term" value="P:piecemeal microautophagy of the nucleus"/>
    <property type="evidence" value="ECO:0007669"/>
    <property type="project" value="TreeGrafter"/>
</dbReference>
<dbReference type="GO" id="GO:0043495">
    <property type="term" value="F:protein-membrane adaptor activity"/>
    <property type="evidence" value="ECO:0007669"/>
    <property type="project" value="TreeGrafter"/>
</dbReference>
<dbReference type="GO" id="GO:0034045">
    <property type="term" value="C:phagophore assembly site membrane"/>
    <property type="evidence" value="ECO:0007669"/>
    <property type="project" value="UniProtKB-SubCell"/>
</dbReference>
<evidence type="ECO:0000256" key="11">
    <source>
        <dbReference type="ARBA" id="ARBA00024615"/>
    </source>
</evidence>
<keyword evidence="5" id="KW-0813">Transport</keyword>
<evidence type="ECO:0000313" key="14">
    <source>
        <dbReference type="Proteomes" id="UP000316621"/>
    </source>
</evidence>
<evidence type="ECO:0000256" key="8">
    <source>
        <dbReference type="ARBA" id="ARBA00023055"/>
    </source>
</evidence>
<dbReference type="GO" id="GO:0061908">
    <property type="term" value="C:phagophore"/>
    <property type="evidence" value="ECO:0007669"/>
    <property type="project" value="TreeGrafter"/>
</dbReference>
<evidence type="ECO:0000256" key="10">
    <source>
        <dbReference type="ARBA" id="ARBA00024479"/>
    </source>
</evidence>
<evidence type="ECO:0000256" key="3">
    <source>
        <dbReference type="ARBA" id="ARBA00009714"/>
    </source>
</evidence>
<feature type="transmembrane region" description="Helical" evidence="12">
    <location>
        <begin position="6"/>
        <end position="39"/>
    </location>
</feature>
<dbReference type="PANTHER" id="PTHR13190">
    <property type="entry name" value="AUTOPHAGY-RELATED 2, ISOFORM A"/>
    <property type="match status" value="1"/>
</dbReference>
<evidence type="ECO:0000256" key="9">
    <source>
        <dbReference type="ARBA" id="ARBA00023136"/>
    </source>
</evidence>
<comment type="subcellular location">
    <subcellularLocation>
        <location evidence="1">Endoplasmic reticulum membrane</location>
        <topology evidence="1">Peripheral membrane protein</topology>
    </subcellularLocation>
    <subcellularLocation>
        <location evidence="2">Preautophagosomal structure membrane</location>
        <topology evidence="2">Peripheral membrane protein</topology>
    </subcellularLocation>
</comment>
<dbReference type="GO" id="GO:0032266">
    <property type="term" value="F:phosphatidylinositol-3-phosphate binding"/>
    <property type="evidence" value="ECO:0007669"/>
    <property type="project" value="TreeGrafter"/>
</dbReference>
<accession>A0A4Y7KKZ4</accession>
<dbReference type="GO" id="GO:0006869">
    <property type="term" value="P:lipid transport"/>
    <property type="evidence" value="ECO:0007669"/>
    <property type="project" value="UniProtKB-KW"/>
</dbReference>
<dbReference type="EMBL" id="CM010722">
    <property type="protein sequence ID" value="RZC72851.1"/>
    <property type="molecule type" value="Genomic_DNA"/>
</dbReference>
<organism evidence="13 14">
    <name type="scientific">Papaver somniferum</name>
    <name type="common">Opium poppy</name>
    <dbReference type="NCBI Taxonomy" id="3469"/>
    <lineage>
        <taxon>Eukaryota</taxon>
        <taxon>Viridiplantae</taxon>
        <taxon>Streptophyta</taxon>
        <taxon>Embryophyta</taxon>
        <taxon>Tracheophyta</taxon>
        <taxon>Spermatophyta</taxon>
        <taxon>Magnoliopsida</taxon>
        <taxon>Ranunculales</taxon>
        <taxon>Papaveraceae</taxon>
        <taxon>Papaveroideae</taxon>
        <taxon>Papaver</taxon>
    </lineage>
</organism>
<comment type="catalytic activity">
    <reaction evidence="10">
        <text>a 1,2-diacyl-sn-glycero-3-phospho-L-serine(in) = a 1,2-diacyl-sn-glycero-3-phospho-L-serine(out)</text>
        <dbReference type="Rhea" id="RHEA:38663"/>
        <dbReference type="ChEBI" id="CHEBI:57262"/>
    </reaction>
</comment>
<evidence type="ECO:0000256" key="6">
    <source>
        <dbReference type="ARBA" id="ARBA00022824"/>
    </source>
</evidence>
<dbReference type="Proteomes" id="UP000316621">
    <property type="component" value="Chromosome 8"/>
</dbReference>
<gene>
    <name evidence="13" type="ORF">C5167_048330</name>
</gene>
<evidence type="ECO:0000256" key="5">
    <source>
        <dbReference type="ARBA" id="ARBA00022448"/>
    </source>
</evidence>
<keyword evidence="14" id="KW-1185">Reference proteome</keyword>
<dbReference type="GO" id="GO:0061709">
    <property type="term" value="P:reticulophagy"/>
    <property type="evidence" value="ECO:0007669"/>
    <property type="project" value="TreeGrafter"/>
</dbReference>
<keyword evidence="9 12" id="KW-0472">Membrane</keyword>
<dbReference type="STRING" id="3469.A0A4Y7KKZ4"/>
<sequence length="149" mass="15849">MLSHSILVWVFNFSLWVFLNGKLCLIGVFLAFICIVVAMEVLLVRVWNLGGLIIVVDDEAVIRHTWVELELKQIHVVGICGWGSVCETIDGELLEYSSHNQMACGSISDGLVKTSSALVGTLLKTYQRSGGAGSALASAVCAAPAAAVA</sequence>
<comment type="similarity">
    <text evidence="3">Belongs to the ATG2 family.</text>
</comment>
<protein>
    <recommendedName>
        <fullName evidence="4">Autophagy-related protein 2</fullName>
    </recommendedName>
</protein>
<evidence type="ECO:0000256" key="2">
    <source>
        <dbReference type="ARBA" id="ARBA00004623"/>
    </source>
</evidence>
<evidence type="ECO:0000256" key="1">
    <source>
        <dbReference type="ARBA" id="ARBA00004406"/>
    </source>
</evidence>
<dbReference type="Gramene" id="RZC72851">
    <property type="protein sequence ID" value="RZC72851"/>
    <property type="gene ID" value="C5167_048330"/>
</dbReference>
<dbReference type="GO" id="GO:0005789">
    <property type="term" value="C:endoplasmic reticulum membrane"/>
    <property type="evidence" value="ECO:0007669"/>
    <property type="project" value="UniProtKB-SubCell"/>
</dbReference>
<name>A0A4Y7KKZ4_PAPSO</name>
<keyword evidence="7" id="KW-0072">Autophagy</keyword>
<reference evidence="13 14" key="1">
    <citation type="journal article" date="2018" name="Science">
        <title>The opium poppy genome and morphinan production.</title>
        <authorList>
            <person name="Guo L."/>
            <person name="Winzer T."/>
            <person name="Yang X."/>
            <person name="Li Y."/>
            <person name="Ning Z."/>
            <person name="He Z."/>
            <person name="Teodor R."/>
            <person name="Lu Y."/>
            <person name="Bowser T.A."/>
            <person name="Graham I.A."/>
            <person name="Ye K."/>
        </authorList>
    </citation>
    <scope>NUCLEOTIDE SEQUENCE [LARGE SCALE GENOMIC DNA]</scope>
    <source>
        <strain evidence="14">cv. HN1</strain>
        <tissue evidence="13">Leaves</tissue>
    </source>
</reference>
<dbReference type="GO" id="GO:0000045">
    <property type="term" value="P:autophagosome assembly"/>
    <property type="evidence" value="ECO:0007669"/>
    <property type="project" value="TreeGrafter"/>
</dbReference>